<evidence type="ECO:0000313" key="4">
    <source>
        <dbReference type="WBParaSite" id="HPLM_0001934801-mRNA-1"/>
    </source>
</evidence>
<dbReference type="OrthoDB" id="5863857at2759"/>
<dbReference type="AlphaFoldDB" id="A0A0N4X4Q6"/>
<proteinExistence type="predicted"/>
<gene>
    <name evidence="2" type="ORF">HPLM_LOCUS19340</name>
</gene>
<reference evidence="4" key="1">
    <citation type="submission" date="2017-02" db="UniProtKB">
        <authorList>
            <consortium name="WormBaseParasite"/>
        </authorList>
    </citation>
    <scope>IDENTIFICATION</scope>
</reference>
<feature type="compositionally biased region" description="Basic and acidic residues" evidence="1">
    <location>
        <begin position="19"/>
        <end position="29"/>
    </location>
</feature>
<keyword evidence="3" id="KW-1185">Reference proteome</keyword>
<evidence type="ECO:0000313" key="2">
    <source>
        <dbReference type="EMBL" id="VDO76601.1"/>
    </source>
</evidence>
<reference evidence="2 3" key="2">
    <citation type="submission" date="2018-11" db="EMBL/GenBank/DDBJ databases">
        <authorList>
            <consortium name="Pathogen Informatics"/>
        </authorList>
    </citation>
    <scope>NUCLEOTIDE SEQUENCE [LARGE SCALE GENOMIC DNA]</scope>
    <source>
        <strain evidence="2 3">MHpl1</strain>
    </source>
</reference>
<feature type="region of interest" description="Disordered" evidence="1">
    <location>
        <begin position="13"/>
        <end position="32"/>
    </location>
</feature>
<evidence type="ECO:0000256" key="1">
    <source>
        <dbReference type="SAM" id="MobiDB-lite"/>
    </source>
</evidence>
<dbReference type="Proteomes" id="UP000268014">
    <property type="component" value="Unassembled WGS sequence"/>
</dbReference>
<dbReference type="WBParaSite" id="HPLM_0001934801-mRNA-1">
    <property type="protein sequence ID" value="HPLM_0001934801-mRNA-1"/>
    <property type="gene ID" value="HPLM_0001934801"/>
</dbReference>
<feature type="region of interest" description="Disordered" evidence="1">
    <location>
        <begin position="58"/>
        <end position="81"/>
    </location>
</feature>
<organism evidence="4">
    <name type="scientific">Haemonchus placei</name>
    <name type="common">Barber's pole worm</name>
    <dbReference type="NCBI Taxonomy" id="6290"/>
    <lineage>
        <taxon>Eukaryota</taxon>
        <taxon>Metazoa</taxon>
        <taxon>Ecdysozoa</taxon>
        <taxon>Nematoda</taxon>
        <taxon>Chromadorea</taxon>
        <taxon>Rhabditida</taxon>
        <taxon>Rhabditina</taxon>
        <taxon>Rhabditomorpha</taxon>
        <taxon>Strongyloidea</taxon>
        <taxon>Trichostrongylidae</taxon>
        <taxon>Haemonchus</taxon>
    </lineage>
</organism>
<dbReference type="EMBL" id="UZAF01021230">
    <property type="protein sequence ID" value="VDO76601.1"/>
    <property type="molecule type" value="Genomic_DNA"/>
</dbReference>
<accession>A0A0N4X4Q6</accession>
<evidence type="ECO:0000313" key="3">
    <source>
        <dbReference type="Proteomes" id="UP000268014"/>
    </source>
</evidence>
<feature type="compositionally biased region" description="Polar residues" evidence="1">
    <location>
        <begin position="69"/>
        <end position="81"/>
    </location>
</feature>
<sequence>MQEVEEAIHRYAQAIDSADESHSKSDLLNRSEANTDAAQRLLDVAHNNLRRLMELQEDLVGSEDPRNKSPGQSGITLTQIR</sequence>
<protein>
    <submittedName>
        <fullName evidence="4">MIT domain-containing protein</fullName>
    </submittedName>
</protein>
<name>A0A0N4X4Q6_HAEPC</name>